<dbReference type="EMBL" id="QAOI01000031">
    <property type="protein sequence ID" value="PTQ70821.1"/>
    <property type="molecule type" value="Genomic_DNA"/>
</dbReference>
<evidence type="ECO:0000313" key="1">
    <source>
        <dbReference type="EMBL" id="PTQ70821.1"/>
    </source>
</evidence>
<dbReference type="AlphaFoldDB" id="A0A2T5HGX7"/>
<dbReference type="Proteomes" id="UP000244128">
    <property type="component" value="Unassembled WGS sequence"/>
</dbReference>
<comment type="caution">
    <text evidence="1">The sequence shown here is derived from an EMBL/GenBank/DDBJ whole genome shotgun (WGS) entry which is preliminary data.</text>
</comment>
<sequence>MDMMSGRMQIIHLHKLNIPHQSACFYARRRMIGRVVVVAFPPSTSPCFSSSFSRCTGFFAGGLIAAYSAFSSLILDSCKTFSLDVADSLESHLTTALNRDYSFAQVLKTLQQAECPAPESRGFFASIVFVWPSVGLIKYLPWQGIRQPSCCGFEPSAALSKGAINQNINKEAIMAAQSKSASARCKSKSAIHPETIHLTPQLRSQKARSKAIKELHDFLDYASEAEKRVVGHLKVGHCPVSLMKEIRRLLDESIKQCRVIPFPAEKQQSATL</sequence>
<name>A0A2T5HGX7_9PROT</name>
<gene>
    <name evidence="1" type="ORF">C8R26_1317</name>
</gene>
<proteinExistence type="predicted"/>
<protein>
    <submittedName>
        <fullName evidence="1">Uncharacterized protein</fullName>
    </submittedName>
</protein>
<accession>A0A2T5HGX7</accession>
<reference evidence="1 2" key="1">
    <citation type="submission" date="2018-04" db="EMBL/GenBank/DDBJ databases">
        <title>Active sludge and wastewater microbial communities from Klosterneuburg, Austria.</title>
        <authorList>
            <person name="Wagner M."/>
        </authorList>
    </citation>
    <scope>NUCLEOTIDE SEQUENCE [LARGE SCALE GENOMIC DNA]</scope>
    <source>
        <strain evidence="1 2">Nm49</strain>
    </source>
</reference>
<evidence type="ECO:0000313" key="2">
    <source>
        <dbReference type="Proteomes" id="UP000244128"/>
    </source>
</evidence>
<organism evidence="1 2">
    <name type="scientific">Nitrosomonas oligotropha</name>
    <dbReference type="NCBI Taxonomy" id="42354"/>
    <lineage>
        <taxon>Bacteria</taxon>
        <taxon>Pseudomonadati</taxon>
        <taxon>Pseudomonadota</taxon>
        <taxon>Betaproteobacteria</taxon>
        <taxon>Nitrosomonadales</taxon>
        <taxon>Nitrosomonadaceae</taxon>
        <taxon>Nitrosomonas</taxon>
    </lineage>
</organism>